<proteinExistence type="predicted"/>
<keyword evidence="2" id="KW-0378">Hydrolase</keyword>
<dbReference type="SUPFAM" id="SSF141868">
    <property type="entry name" value="EAL domain-like"/>
    <property type="match status" value="1"/>
</dbReference>
<dbReference type="PANTHER" id="PTHR33121:SF78">
    <property type="entry name" value="CYCLIC DI-GMP PHOSPHODIESTERASE PDEH"/>
    <property type="match status" value="1"/>
</dbReference>
<dbReference type="Proteomes" id="UP000251584">
    <property type="component" value="Unassembled WGS sequence"/>
</dbReference>
<dbReference type="NCBIfam" id="NF008617">
    <property type="entry name" value="PRK11596.1"/>
    <property type="match status" value="1"/>
</dbReference>
<sequence>MNSARSWLDDFGTGMANFSALSEVRYDYIKVARDLFVMLRQTPEGRNLFTLLLQLMNRYCRGVIVEGVETLEEWRDVQRSPAFAAQGYFLSRPVPLENLEQVILML</sequence>
<dbReference type="PROSITE" id="PS50883">
    <property type="entry name" value="EAL"/>
    <property type="match status" value="1"/>
</dbReference>
<dbReference type="PANTHER" id="PTHR33121">
    <property type="entry name" value="CYCLIC DI-GMP PHOSPHODIESTERASE PDEF"/>
    <property type="match status" value="1"/>
</dbReference>
<dbReference type="InterPro" id="IPR035919">
    <property type="entry name" value="EAL_sf"/>
</dbReference>
<evidence type="ECO:0000259" key="1">
    <source>
        <dbReference type="PROSITE" id="PS50883"/>
    </source>
</evidence>
<dbReference type="EC" id="3.1.4.52" evidence="2"/>
<accession>A0A2X2WAM5</accession>
<evidence type="ECO:0000313" key="2">
    <source>
        <dbReference type="EMBL" id="SQB40392.1"/>
    </source>
</evidence>
<dbReference type="Pfam" id="PF00563">
    <property type="entry name" value="EAL"/>
    <property type="match status" value="1"/>
</dbReference>
<organism evidence="2 3">
    <name type="scientific">Citrobacter koseri</name>
    <name type="common">Citrobacter diversus</name>
    <dbReference type="NCBI Taxonomy" id="545"/>
    <lineage>
        <taxon>Bacteria</taxon>
        <taxon>Pseudomonadati</taxon>
        <taxon>Pseudomonadota</taxon>
        <taxon>Gammaproteobacteria</taxon>
        <taxon>Enterobacterales</taxon>
        <taxon>Enterobacteriaceae</taxon>
        <taxon>Citrobacter</taxon>
    </lineage>
</organism>
<dbReference type="Gene3D" id="3.20.20.450">
    <property type="entry name" value="EAL domain"/>
    <property type="match status" value="1"/>
</dbReference>
<dbReference type="InterPro" id="IPR001633">
    <property type="entry name" value="EAL_dom"/>
</dbReference>
<protein>
    <submittedName>
        <fullName evidence="2">EAL domain-containing protein</fullName>
        <ecNumber evidence="2">3.1.4.52</ecNumber>
    </submittedName>
</protein>
<name>A0A2X2WAM5_CITKO</name>
<feature type="domain" description="EAL" evidence="1">
    <location>
        <begin position="1"/>
        <end position="106"/>
    </location>
</feature>
<gene>
    <name evidence="2" type="primary">yhjH_1</name>
    <name evidence="2" type="ORF">NCTC10786_05493</name>
</gene>
<dbReference type="CDD" id="cd01948">
    <property type="entry name" value="EAL"/>
    <property type="match status" value="1"/>
</dbReference>
<dbReference type="EMBL" id="UAVY01000010">
    <property type="protein sequence ID" value="SQB40392.1"/>
    <property type="molecule type" value="Genomic_DNA"/>
</dbReference>
<evidence type="ECO:0000313" key="3">
    <source>
        <dbReference type="Proteomes" id="UP000251584"/>
    </source>
</evidence>
<dbReference type="GO" id="GO:0071111">
    <property type="term" value="F:cyclic-guanylate-specific phosphodiesterase activity"/>
    <property type="evidence" value="ECO:0007669"/>
    <property type="project" value="UniProtKB-EC"/>
</dbReference>
<reference evidence="2 3" key="1">
    <citation type="submission" date="2018-06" db="EMBL/GenBank/DDBJ databases">
        <authorList>
            <consortium name="Pathogen Informatics"/>
            <person name="Doyle S."/>
        </authorList>
    </citation>
    <scope>NUCLEOTIDE SEQUENCE [LARGE SCALE GENOMIC DNA]</scope>
    <source>
        <strain evidence="2 3">NCTC10786</strain>
    </source>
</reference>
<dbReference type="AlphaFoldDB" id="A0A2X2WAM5"/>
<dbReference type="InterPro" id="IPR050706">
    <property type="entry name" value="Cyclic-di-GMP_PDE-like"/>
</dbReference>